<evidence type="ECO:0000313" key="7">
    <source>
        <dbReference type="EMBL" id="KAG8380261.1"/>
    </source>
</evidence>
<organism evidence="7 8">
    <name type="scientific">Buddleja alternifolia</name>
    <dbReference type="NCBI Taxonomy" id="168488"/>
    <lineage>
        <taxon>Eukaryota</taxon>
        <taxon>Viridiplantae</taxon>
        <taxon>Streptophyta</taxon>
        <taxon>Embryophyta</taxon>
        <taxon>Tracheophyta</taxon>
        <taxon>Spermatophyta</taxon>
        <taxon>Magnoliopsida</taxon>
        <taxon>eudicotyledons</taxon>
        <taxon>Gunneridae</taxon>
        <taxon>Pentapetalae</taxon>
        <taxon>asterids</taxon>
        <taxon>lamiids</taxon>
        <taxon>Lamiales</taxon>
        <taxon>Scrophulariaceae</taxon>
        <taxon>Buddlejeae</taxon>
        <taxon>Buddleja</taxon>
    </lineage>
</organism>
<dbReference type="GO" id="GO:0015020">
    <property type="term" value="F:glucuronosyltransferase activity"/>
    <property type="evidence" value="ECO:0007669"/>
    <property type="project" value="InterPro"/>
</dbReference>
<keyword evidence="3" id="KW-0808">Transferase</keyword>
<feature type="signal peptide" evidence="6">
    <location>
        <begin position="1"/>
        <end position="23"/>
    </location>
</feature>
<dbReference type="EMBL" id="WHWC01000007">
    <property type="protein sequence ID" value="KAG8380261.1"/>
    <property type="molecule type" value="Genomic_DNA"/>
</dbReference>
<accession>A0AAV6XAY5</accession>
<dbReference type="AlphaFoldDB" id="A0AAV6XAY5"/>
<dbReference type="Proteomes" id="UP000826271">
    <property type="component" value="Unassembled WGS sequence"/>
</dbReference>
<evidence type="ECO:0000256" key="5">
    <source>
        <dbReference type="ARBA" id="ARBA00023180"/>
    </source>
</evidence>
<dbReference type="Pfam" id="PF02485">
    <property type="entry name" value="Branch"/>
    <property type="match status" value="1"/>
</dbReference>
<keyword evidence="5" id="KW-0325">Glycoprotein</keyword>
<evidence type="ECO:0000256" key="3">
    <source>
        <dbReference type="ARBA" id="ARBA00022679"/>
    </source>
</evidence>
<dbReference type="PANTHER" id="PTHR45719:SF11">
    <property type="entry name" value="OS01G0121800 PROTEIN"/>
    <property type="match status" value="1"/>
</dbReference>
<reference evidence="7" key="1">
    <citation type="submission" date="2019-10" db="EMBL/GenBank/DDBJ databases">
        <authorList>
            <person name="Zhang R."/>
            <person name="Pan Y."/>
            <person name="Wang J."/>
            <person name="Ma R."/>
            <person name="Yu S."/>
        </authorList>
    </citation>
    <scope>NUCLEOTIDE SEQUENCE</scope>
    <source>
        <strain evidence="7">LA-IB0</strain>
        <tissue evidence="7">Leaf</tissue>
    </source>
</reference>
<gene>
    <name evidence="7" type="ORF">BUALT_Bualt07G0174800</name>
</gene>
<name>A0AAV6XAY5_9LAMI</name>
<feature type="chain" id="PRO_5043652934" evidence="6">
    <location>
        <begin position="24"/>
        <end position="410"/>
    </location>
</feature>
<keyword evidence="6" id="KW-0732">Signal</keyword>
<dbReference type="InterPro" id="IPR044610">
    <property type="entry name" value="GLCAT14A/B/C"/>
</dbReference>
<evidence type="ECO:0000256" key="6">
    <source>
        <dbReference type="SAM" id="SignalP"/>
    </source>
</evidence>
<evidence type="ECO:0000256" key="4">
    <source>
        <dbReference type="ARBA" id="ARBA00023136"/>
    </source>
</evidence>
<proteinExistence type="predicted"/>
<dbReference type="PANTHER" id="PTHR45719">
    <property type="entry name" value="GLYCOSYLTRANSFERASE"/>
    <property type="match status" value="1"/>
</dbReference>
<evidence type="ECO:0000256" key="2">
    <source>
        <dbReference type="ARBA" id="ARBA00022676"/>
    </source>
</evidence>
<dbReference type="GO" id="GO:0016020">
    <property type="term" value="C:membrane"/>
    <property type="evidence" value="ECO:0007669"/>
    <property type="project" value="UniProtKB-SubCell"/>
</dbReference>
<keyword evidence="4" id="KW-0472">Membrane</keyword>
<comment type="subcellular location">
    <subcellularLocation>
        <location evidence="1">Membrane</location>
        <topology evidence="1">Single-pass type II membrane protein</topology>
    </subcellularLocation>
</comment>
<evidence type="ECO:0000256" key="1">
    <source>
        <dbReference type="ARBA" id="ARBA00004606"/>
    </source>
</evidence>
<protein>
    <submittedName>
        <fullName evidence="7">Uncharacterized protein</fullName>
    </submittedName>
</protein>
<sequence>MIPSYRLWLLISAVALTLLLLWSQLSDINKISGKKYEHFIPKRTLSKGPNAPPVLAYWILGSKGENKRIMRLVKAIYHPRNQYLLQLDSSSPDHERVELAILVHSHKILGEFGNVDVVGKSYGVNQMGASGLAAVLHAAALLMRISADWDWFIPLSTSDYPLSTQDDILYAFTSLPRDLNFVGYTNDTDKRQNASLIAVDPSLYLTEKAPVFYAAEARQKPDSFQLFQGSAWMILSRVFVEHCVNGIDNLPRKLLMYFNNVNFPLQSYFQTILCNTPQFQNATINNNLRYIINEDHNMSHYGQLMESQAIFATPFRENDRKLQEIDEKILNRSPDQIVPGKWCTKTGLMNESSSSLNISDDLCSYWGDIDDVEAGARGIKLGNYLSRMVAEKKSVTRLCRGHIMQKERKK</sequence>
<comment type="caution">
    <text evidence="7">The sequence shown here is derived from an EMBL/GenBank/DDBJ whole genome shotgun (WGS) entry which is preliminary data.</text>
</comment>
<keyword evidence="8" id="KW-1185">Reference proteome</keyword>
<evidence type="ECO:0000313" key="8">
    <source>
        <dbReference type="Proteomes" id="UP000826271"/>
    </source>
</evidence>
<dbReference type="InterPro" id="IPR003406">
    <property type="entry name" value="Glyco_trans_14"/>
</dbReference>
<keyword evidence="2" id="KW-0328">Glycosyltransferase</keyword>